<evidence type="ECO:0000256" key="5">
    <source>
        <dbReference type="SAM" id="Phobius"/>
    </source>
</evidence>
<dbReference type="EMBL" id="VIGH01000005">
    <property type="protein sequence ID" value="TQF68650.1"/>
    <property type="molecule type" value="Genomic_DNA"/>
</dbReference>
<dbReference type="AlphaFoldDB" id="A0A541B8J8"/>
<accession>A0A541B8J8</accession>
<dbReference type="OrthoDB" id="165191at2"/>
<evidence type="ECO:0000256" key="2">
    <source>
        <dbReference type="ARBA" id="ARBA00022692"/>
    </source>
</evidence>
<sequence length="115" mass="11562">MFIAYAVVAVILALAVSGSAYADITRNQKLVEGLTGLGVPEAWIPRLGVVKLAGALGLLVGLAIPAIGIAAAIGLILYFVSAVAAHLRAGDHAIAPPAMLGLIAVAALVLRILSM</sequence>
<evidence type="ECO:0000313" key="8">
    <source>
        <dbReference type="Proteomes" id="UP000316256"/>
    </source>
</evidence>
<feature type="signal peptide" evidence="6">
    <location>
        <begin position="1"/>
        <end position="22"/>
    </location>
</feature>
<keyword evidence="8" id="KW-1185">Reference proteome</keyword>
<keyword evidence="4 5" id="KW-0472">Membrane</keyword>
<keyword evidence="3 5" id="KW-1133">Transmembrane helix</keyword>
<keyword evidence="6" id="KW-0732">Signal</keyword>
<evidence type="ECO:0000256" key="1">
    <source>
        <dbReference type="ARBA" id="ARBA00004141"/>
    </source>
</evidence>
<proteinExistence type="predicted"/>
<evidence type="ECO:0000256" key="6">
    <source>
        <dbReference type="SAM" id="SignalP"/>
    </source>
</evidence>
<organism evidence="7 8">
    <name type="scientific">Rhodococcus spelaei</name>
    <dbReference type="NCBI Taxonomy" id="2546320"/>
    <lineage>
        <taxon>Bacteria</taxon>
        <taxon>Bacillati</taxon>
        <taxon>Actinomycetota</taxon>
        <taxon>Actinomycetes</taxon>
        <taxon>Mycobacteriales</taxon>
        <taxon>Nocardiaceae</taxon>
        <taxon>Rhodococcus</taxon>
    </lineage>
</organism>
<keyword evidence="2 5" id="KW-0812">Transmembrane</keyword>
<gene>
    <name evidence="7" type="ORF">FK531_12605</name>
</gene>
<comment type="caution">
    <text evidence="7">The sequence shown here is derived from an EMBL/GenBank/DDBJ whole genome shotgun (WGS) entry which is preliminary data.</text>
</comment>
<feature type="transmembrane region" description="Helical" evidence="5">
    <location>
        <begin position="55"/>
        <end position="81"/>
    </location>
</feature>
<evidence type="ECO:0000256" key="4">
    <source>
        <dbReference type="ARBA" id="ARBA00023136"/>
    </source>
</evidence>
<dbReference type="Proteomes" id="UP000316256">
    <property type="component" value="Unassembled WGS sequence"/>
</dbReference>
<evidence type="ECO:0000256" key="3">
    <source>
        <dbReference type="ARBA" id="ARBA00022989"/>
    </source>
</evidence>
<comment type="subcellular location">
    <subcellularLocation>
        <location evidence="1">Membrane</location>
        <topology evidence="1">Multi-pass membrane protein</topology>
    </subcellularLocation>
</comment>
<dbReference type="InterPro" id="IPR032808">
    <property type="entry name" value="DoxX"/>
</dbReference>
<feature type="chain" id="PRO_5022158397" evidence="6">
    <location>
        <begin position="23"/>
        <end position="115"/>
    </location>
</feature>
<evidence type="ECO:0000313" key="7">
    <source>
        <dbReference type="EMBL" id="TQF68650.1"/>
    </source>
</evidence>
<feature type="transmembrane region" description="Helical" evidence="5">
    <location>
        <begin position="93"/>
        <end position="113"/>
    </location>
</feature>
<name>A0A541B8J8_9NOCA</name>
<reference evidence="7 8" key="1">
    <citation type="submission" date="2019-06" db="EMBL/GenBank/DDBJ databases">
        <title>Rhodococcus spaelei sp. nov., isolated from a cave.</title>
        <authorList>
            <person name="Lee S.D."/>
        </authorList>
    </citation>
    <scope>NUCLEOTIDE SEQUENCE [LARGE SCALE GENOMIC DNA]</scope>
    <source>
        <strain evidence="7 8">C9-5</strain>
    </source>
</reference>
<dbReference type="GO" id="GO:0016020">
    <property type="term" value="C:membrane"/>
    <property type="evidence" value="ECO:0007669"/>
    <property type="project" value="UniProtKB-SubCell"/>
</dbReference>
<protein>
    <submittedName>
        <fullName evidence="7">DoxX family protein</fullName>
    </submittedName>
</protein>
<dbReference type="RefSeq" id="WP_142099812.1">
    <property type="nucleotide sequence ID" value="NZ_VIGH01000005.1"/>
</dbReference>
<dbReference type="Pfam" id="PF13564">
    <property type="entry name" value="DoxX_2"/>
    <property type="match status" value="1"/>
</dbReference>